<organism evidence="10">
    <name type="scientific">Moorella thermoacetica Y72</name>
    <dbReference type="NCBI Taxonomy" id="1325331"/>
    <lineage>
        <taxon>Bacteria</taxon>
        <taxon>Bacillati</taxon>
        <taxon>Bacillota</taxon>
        <taxon>Clostridia</taxon>
        <taxon>Neomoorellales</taxon>
        <taxon>Neomoorellaceae</taxon>
        <taxon>Neomoorella</taxon>
    </lineage>
</organism>
<dbReference type="NCBIfam" id="TIGR00964">
    <property type="entry name" value="secE_bact"/>
    <property type="match status" value="1"/>
</dbReference>
<evidence type="ECO:0000256" key="5">
    <source>
        <dbReference type="ARBA" id="ARBA00022927"/>
    </source>
</evidence>
<dbReference type="Proteomes" id="UP000063718">
    <property type="component" value="Unassembled WGS sequence"/>
</dbReference>
<dbReference type="HAMAP" id="MF_00422">
    <property type="entry name" value="SecE"/>
    <property type="match status" value="1"/>
</dbReference>
<dbReference type="GO" id="GO:0065002">
    <property type="term" value="P:intracellular protein transmembrane transport"/>
    <property type="evidence" value="ECO:0007669"/>
    <property type="project" value="UniProtKB-UniRule"/>
</dbReference>
<dbReference type="GO" id="GO:0008320">
    <property type="term" value="F:protein transmembrane transporter activity"/>
    <property type="evidence" value="ECO:0007669"/>
    <property type="project" value="UniProtKB-UniRule"/>
</dbReference>
<keyword evidence="2 9" id="KW-0813">Transport</keyword>
<dbReference type="Pfam" id="PF00584">
    <property type="entry name" value="SecE"/>
    <property type="match status" value="1"/>
</dbReference>
<reference evidence="10" key="1">
    <citation type="journal article" date="2014" name="Gene">
        <title>Genome-guided analysis of transformation efficiency and carbon dioxide assimilation by Moorella thermoacetica Y72.</title>
        <authorList>
            <person name="Tsukahara K."/>
            <person name="Kita A."/>
            <person name="Nakashimada Y."/>
            <person name="Hoshino T."/>
            <person name="Murakami K."/>
        </authorList>
    </citation>
    <scope>NUCLEOTIDE SEQUENCE [LARGE SCALE GENOMIC DNA]</scope>
    <source>
        <strain evidence="10">Y72</strain>
    </source>
</reference>
<sequence length="79" mass="8881">MQMVTKSVAKPSANKVAFNERVTKFLKGSWAELKKVHWPTRRELVTYTTVVLVSVLIVAALLSVFDSAFSFLLGKLILR</sequence>
<evidence type="ECO:0000256" key="4">
    <source>
        <dbReference type="ARBA" id="ARBA00022692"/>
    </source>
</evidence>
<dbReference type="PANTHER" id="PTHR33910">
    <property type="entry name" value="PROTEIN TRANSLOCASE SUBUNIT SECE"/>
    <property type="match status" value="1"/>
</dbReference>
<comment type="subunit">
    <text evidence="9">Component of the Sec protein translocase complex. Heterotrimer consisting of SecY, SecE and SecG subunits. The heterotrimers can form oligomers, although 1 heterotrimer is thought to be able to translocate proteins. Interacts with the ribosome. Interacts with SecDF, and other proteins may be involved. Interacts with SecA.</text>
</comment>
<evidence type="ECO:0000256" key="1">
    <source>
        <dbReference type="ARBA" id="ARBA00004370"/>
    </source>
</evidence>
<keyword evidence="8 9" id="KW-0472">Membrane</keyword>
<evidence type="ECO:0000256" key="3">
    <source>
        <dbReference type="ARBA" id="ARBA00022475"/>
    </source>
</evidence>
<dbReference type="PANTHER" id="PTHR33910:SF1">
    <property type="entry name" value="PROTEIN TRANSLOCASE SUBUNIT SECE"/>
    <property type="match status" value="1"/>
</dbReference>
<keyword evidence="7 9" id="KW-0811">Translocation</keyword>
<comment type="function">
    <text evidence="9">Essential subunit of the Sec protein translocation channel SecYEG. Clamps together the 2 halves of SecY. May contact the channel plug during translocation.</text>
</comment>
<dbReference type="GO" id="GO:0043952">
    <property type="term" value="P:protein transport by the Sec complex"/>
    <property type="evidence" value="ECO:0007669"/>
    <property type="project" value="UniProtKB-UniRule"/>
</dbReference>
<keyword evidence="5 9" id="KW-0653">Protein transport</keyword>
<evidence type="ECO:0000256" key="7">
    <source>
        <dbReference type="ARBA" id="ARBA00023010"/>
    </source>
</evidence>
<dbReference type="Gene3D" id="1.20.5.1030">
    <property type="entry name" value="Preprotein translocase secy subunit"/>
    <property type="match status" value="1"/>
</dbReference>
<evidence type="ECO:0000256" key="9">
    <source>
        <dbReference type="HAMAP-Rule" id="MF_00422"/>
    </source>
</evidence>
<dbReference type="InterPro" id="IPR001901">
    <property type="entry name" value="Translocase_SecE/Sec61-g"/>
</dbReference>
<evidence type="ECO:0000313" key="10">
    <source>
        <dbReference type="EMBL" id="GAF25710.1"/>
    </source>
</evidence>
<keyword evidence="3 9" id="KW-1003">Cell membrane</keyword>
<feature type="transmembrane region" description="Helical" evidence="9">
    <location>
        <begin position="44"/>
        <end position="65"/>
    </location>
</feature>
<dbReference type="AlphaFoldDB" id="A0A0S6UDN1"/>
<dbReference type="InterPro" id="IPR005807">
    <property type="entry name" value="SecE_bac"/>
</dbReference>
<accession>A0A0S6UDN1</accession>
<evidence type="ECO:0000256" key="8">
    <source>
        <dbReference type="ARBA" id="ARBA00023136"/>
    </source>
</evidence>
<keyword evidence="4 9" id="KW-0812">Transmembrane</keyword>
<comment type="similarity">
    <text evidence="9">Belongs to the SecE/SEC61-gamma family.</text>
</comment>
<dbReference type="GO" id="GO:0005886">
    <property type="term" value="C:plasma membrane"/>
    <property type="evidence" value="ECO:0007669"/>
    <property type="project" value="UniProtKB-SubCell"/>
</dbReference>
<keyword evidence="6 9" id="KW-1133">Transmembrane helix</keyword>
<dbReference type="InterPro" id="IPR038379">
    <property type="entry name" value="SecE_sf"/>
</dbReference>
<proteinExistence type="inferred from homology"/>
<evidence type="ECO:0000256" key="2">
    <source>
        <dbReference type="ARBA" id="ARBA00022448"/>
    </source>
</evidence>
<comment type="subcellular location">
    <subcellularLocation>
        <location evidence="9">Cell membrane</location>
        <topology evidence="9">Single-pass membrane protein</topology>
    </subcellularLocation>
    <subcellularLocation>
        <location evidence="1">Membrane</location>
    </subcellularLocation>
</comment>
<name>A0A0S6UDN1_NEOTH</name>
<protein>
    <recommendedName>
        <fullName evidence="9">Protein translocase subunit SecE</fullName>
    </recommendedName>
</protein>
<dbReference type="GO" id="GO:0006605">
    <property type="term" value="P:protein targeting"/>
    <property type="evidence" value="ECO:0007669"/>
    <property type="project" value="UniProtKB-UniRule"/>
</dbReference>
<evidence type="ECO:0000256" key="6">
    <source>
        <dbReference type="ARBA" id="ARBA00022989"/>
    </source>
</evidence>
<gene>
    <name evidence="9" type="primary">secE</name>
    <name evidence="10" type="ORF">MTY_1046</name>
</gene>
<dbReference type="GO" id="GO:0009306">
    <property type="term" value="P:protein secretion"/>
    <property type="evidence" value="ECO:0007669"/>
    <property type="project" value="UniProtKB-UniRule"/>
</dbReference>
<dbReference type="EMBL" id="DF238840">
    <property type="protein sequence ID" value="GAF25710.1"/>
    <property type="molecule type" value="Genomic_DNA"/>
</dbReference>
<dbReference type="PROSITE" id="PS01067">
    <property type="entry name" value="SECE_SEC61G"/>
    <property type="match status" value="1"/>
</dbReference>